<evidence type="ECO:0000313" key="1">
    <source>
        <dbReference type="EMBL" id="KVH88122.1"/>
    </source>
</evidence>
<gene>
    <name evidence="1" type="ORF">Ccrd_024489</name>
</gene>
<proteinExistence type="predicted"/>
<organism evidence="1 2">
    <name type="scientific">Cynara cardunculus var. scolymus</name>
    <name type="common">Globe artichoke</name>
    <name type="synonym">Cynara scolymus</name>
    <dbReference type="NCBI Taxonomy" id="59895"/>
    <lineage>
        <taxon>Eukaryota</taxon>
        <taxon>Viridiplantae</taxon>
        <taxon>Streptophyta</taxon>
        <taxon>Embryophyta</taxon>
        <taxon>Tracheophyta</taxon>
        <taxon>Spermatophyta</taxon>
        <taxon>Magnoliopsida</taxon>
        <taxon>eudicotyledons</taxon>
        <taxon>Gunneridae</taxon>
        <taxon>Pentapetalae</taxon>
        <taxon>asterids</taxon>
        <taxon>campanulids</taxon>
        <taxon>Asterales</taxon>
        <taxon>Asteraceae</taxon>
        <taxon>Carduoideae</taxon>
        <taxon>Cardueae</taxon>
        <taxon>Carduinae</taxon>
        <taxon>Cynara</taxon>
    </lineage>
</organism>
<name>A0A118JS33_CYNCS</name>
<dbReference type="Proteomes" id="UP000243975">
    <property type="component" value="Unassembled WGS sequence"/>
</dbReference>
<sequence>MLTLSKMLRHSHPSNLLLQRKLIVSIQLSVEYA</sequence>
<comment type="caution">
    <text evidence="1">The sequence shown here is derived from an EMBL/GenBank/DDBJ whole genome shotgun (WGS) entry which is preliminary data.</text>
</comment>
<dbReference type="EMBL" id="LEKV01005560">
    <property type="protein sequence ID" value="KVH88122.1"/>
    <property type="molecule type" value="Genomic_DNA"/>
</dbReference>
<protein>
    <submittedName>
        <fullName evidence="1">Uncharacterized protein</fullName>
    </submittedName>
</protein>
<dbReference type="AlphaFoldDB" id="A0A118JS33"/>
<evidence type="ECO:0000313" key="2">
    <source>
        <dbReference type="Proteomes" id="UP000243975"/>
    </source>
</evidence>
<dbReference type="Gramene" id="KVH88122">
    <property type="protein sequence ID" value="KVH88122"/>
    <property type="gene ID" value="Ccrd_024489"/>
</dbReference>
<keyword evidence="2" id="KW-1185">Reference proteome</keyword>
<reference evidence="1 2" key="1">
    <citation type="journal article" date="2016" name="Sci. Rep.">
        <title>The genome sequence of the outbreeding globe artichoke constructed de novo incorporating a phase-aware low-pass sequencing strategy of F1 progeny.</title>
        <authorList>
            <person name="Scaglione D."/>
            <person name="Reyes-Chin-Wo S."/>
            <person name="Acquadro A."/>
            <person name="Froenicke L."/>
            <person name="Portis E."/>
            <person name="Beitel C."/>
            <person name="Tirone M."/>
            <person name="Mauro R."/>
            <person name="Lo Monaco A."/>
            <person name="Mauromicale G."/>
            <person name="Faccioli P."/>
            <person name="Cattivelli L."/>
            <person name="Rieseberg L."/>
            <person name="Michelmore R."/>
            <person name="Lanteri S."/>
        </authorList>
    </citation>
    <scope>NUCLEOTIDE SEQUENCE [LARGE SCALE GENOMIC DNA]</scope>
    <source>
        <strain evidence="1">2C</strain>
    </source>
</reference>
<accession>A0A118JS33</accession>